<dbReference type="EMBL" id="JAOAOG010000264">
    <property type="protein sequence ID" value="KAJ6235131.1"/>
    <property type="molecule type" value="Genomic_DNA"/>
</dbReference>
<evidence type="ECO:0000313" key="5">
    <source>
        <dbReference type="Proteomes" id="UP001150062"/>
    </source>
</evidence>
<dbReference type="Pfam" id="PF00620">
    <property type="entry name" value="RhoGAP"/>
    <property type="match status" value="1"/>
</dbReference>
<evidence type="ECO:0000256" key="1">
    <source>
        <dbReference type="SAM" id="MobiDB-lite"/>
    </source>
</evidence>
<proteinExistence type="predicted"/>
<dbReference type="SUPFAM" id="SSF48350">
    <property type="entry name" value="GTPase activation domain, GAP"/>
    <property type="match status" value="1"/>
</dbReference>
<feature type="compositionally biased region" description="Low complexity" evidence="1">
    <location>
        <begin position="102"/>
        <end position="111"/>
    </location>
</feature>
<feature type="compositionally biased region" description="Basic residues" evidence="1">
    <location>
        <begin position="208"/>
        <end position="255"/>
    </location>
</feature>
<dbReference type="InterPro" id="IPR008936">
    <property type="entry name" value="Rho_GTPase_activation_prot"/>
</dbReference>
<dbReference type="PROSITE" id="PS51016">
    <property type="entry name" value="MYTH4"/>
    <property type="match status" value="1"/>
</dbReference>
<feature type="domain" description="MyTH4" evidence="3">
    <location>
        <begin position="329"/>
        <end position="482"/>
    </location>
</feature>
<feature type="compositionally biased region" description="Basic and acidic residues" evidence="1">
    <location>
        <begin position="15"/>
        <end position="24"/>
    </location>
</feature>
<dbReference type="Proteomes" id="UP001150062">
    <property type="component" value="Unassembled WGS sequence"/>
</dbReference>
<dbReference type="SMART" id="SM00139">
    <property type="entry name" value="MyTH4"/>
    <property type="match status" value="1"/>
</dbReference>
<evidence type="ECO:0000259" key="2">
    <source>
        <dbReference type="PROSITE" id="PS50238"/>
    </source>
</evidence>
<dbReference type="Gene3D" id="1.25.40.530">
    <property type="entry name" value="MyTH4 domain"/>
    <property type="match status" value="1"/>
</dbReference>
<dbReference type="Gene3D" id="1.10.555.10">
    <property type="entry name" value="Rho GTPase activation protein"/>
    <property type="match status" value="1"/>
</dbReference>
<dbReference type="SMART" id="SM00324">
    <property type="entry name" value="RhoGAP"/>
    <property type="match status" value="1"/>
</dbReference>
<feature type="compositionally biased region" description="Acidic residues" evidence="1">
    <location>
        <begin position="260"/>
        <end position="272"/>
    </location>
</feature>
<comment type="caution">
    <text evidence="4">The sequence shown here is derived from an EMBL/GenBank/DDBJ whole genome shotgun (WGS) entry which is preliminary data.</text>
</comment>
<feature type="compositionally biased region" description="Acidic residues" evidence="1">
    <location>
        <begin position="116"/>
        <end position="202"/>
    </location>
</feature>
<dbReference type="InterPro" id="IPR000857">
    <property type="entry name" value="MyTH4_dom"/>
</dbReference>
<feature type="domain" description="Rho-GAP" evidence="2">
    <location>
        <begin position="494"/>
        <end position="682"/>
    </location>
</feature>
<gene>
    <name evidence="4" type="ORF">M0813_03814</name>
</gene>
<organism evidence="4 5">
    <name type="scientific">Anaeramoeba flamelloides</name>
    <dbReference type="NCBI Taxonomy" id="1746091"/>
    <lineage>
        <taxon>Eukaryota</taxon>
        <taxon>Metamonada</taxon>
        <taxon>Anaeramoebidae</taxon>
        <taxon>Anaeramoeba</taxon>
    </lineage>
</organism>
<protein>
    <submittedName>
        <fullName evidence="4">Rho gtpase activation protein</fullName>
    </submittedName>
</protein>
<sequence length="685" mass="78681">MKLYVNEKTFERVWEKPIDPKSDNDLQDLLAIDMNDLPPPLDDDLPLPDMDSDELPPLDDELPLPDMDDLPPMEDEKKKKKTKSKKKKKKKKKGKKKKSEDLPLPDMDTNDLPPPLDDDLPLPDMDSDDLPPPLDDEMPLPDMDSDDLPPPLDDEMPLPDMDSDDLPPPLDDEMPLPDMDSDELPPPLDDEMPLPDMDDLPPMEEKKKGKGKKKEKGKKKGKEKKKGKKKENKKKKEKEKTKSRRRGGNKNKNKKKESESEPETSSSEDDEEVKLTYPPCFGFPEVSKKYLSQKVSKLKLSNWAEKYFSVQKSGGTLRKKKISCEDLLSYSIELKKPLLQSVAKSKVSDKALENFKDILEYIGAKKGVRAGDYQVLIRILERGIKNKELRSEIYLQTCKQMNGKVPHIQKNKVWEIFTLISTTFAPDKMLFDPLKYFIVGFFKNKNNNIRHFAMYSFIKFHALIETTLEPKLPSERIIRAAAVLPFQSVLIFGASLPEISWYQKDEKKNLKIPECVIYLCEQIKKTGLGSVGIFRIPGDSQEVERMKQQMNSGDFEIKLKNPTIPASALKLFLRELFEPIFPVKVYNDCLKHTGKIDQELEIVKSLPPINLHLLAYIVKFLKDISVEEIAQKTKMGDQNLSMVFAPNLFRPPPDLDQKNSAFNQPREQLFLLTLIKKWDTSPYLD</sequence>
<keyword evidence="5" id="KW-1185">Reference proteome</keyword>
<evidence type="ECO:0000313" key="4">
    <source>
        <dbReference type="EMBL" id="KAJ6235131.1"/>
    </source>
</evidence>
<dbReference type="Pfam" id="PF00784">
    <property type="entry name" value="MyTH4"/>
    <property type="match status" value="1"/>
</dbReference>
<dbReference type="PANTHER" id="PTHR45876">
    <property type="entry name" value="FI04035P"/>
    <property type="match status" value="1"/>
</dbReference>
<dbReference type="PANTHER" id="PTHR45876:SF8">
    <property type="entry name" value="FI04035P"/>
    <property type="match status" value="1"/>
</dbReference>
<dbReference type="InterPro" id="IPR000198">
    <property type="entry name" value="RhoGAP_dom"/>
</dbReference>
<evidence type="ECO:0000259" key="3">
    <source>
        <dbReference type="PROSITE" id="PS51016"/>
    </source>
</evidence>
<feature type="compositionally biased region" description="Acidic residues" evidence="1">
    <location>
        <begin position="41"/>
        <end position="73"/>
    </location>
</feature>
<accession>A0ABQ8XR97</accession>
<name>A0ABQ8XR97_9EUKA</name>
<reference evidence="4" key="1">
    <citation type="submission" date="2022-08" db="EMBL/GenBank/DDBJ databases">
        <title>Novel sulfate-reducing endosymbionts in the free-living metamonad Anaeramoeba.</title>
        <authorList>
            <person name="Jerlstrom-Hultqvist J."/>
            <person name="Cepicka I."/>
            <person name="Gallot-Lavallee L."/>
            <person name="Salas-Leiva D."/>
            <person name="Curtis B.A."/>
            <person name="Zahonova K."/>
            <person name="Pipaliya S."/>
            <person name="Dacks J."/>
            <person name="Roger A.J."/>
        </authorList>
    </citation>
    <scope>NUCLEOTIDE SEQUENCE</scope>
    <source>
        <strain evidence="4">Schooner1</strain>
    </source>
</reference>
<feature type="region of interest" description="Disordered" evidence="1">
    <location>
        <begin position="15"/>
        <end position="273"/>
    </location>
</feature>
<dbReference type="InterPro" id="IPR038185">
    <property type="entry name" value="MyTH4_dom_sf"/>
</dbReference>
<feature type="compositionally biased region" description="Basic residues" evidence="1">
    <location>
        <begin position="78"/>
        <end position="97"/>
    </location>
</feature>
<dbReference type="PROSITE" id="PS50238">
    <property type="entry name" value="RHOGAP"/>
    <property type="match status" value="1"/>
</dbReference>